<dbReference type="SMART" id="SM00320">
    <property type="entry name" value="WD40"/>
    <property type="match status" value="5"/>
</dbReference>
<evidence type="ECO:0000256" key="4">
    <source>
        <dbReference type="ARBA" id="ARBA00040563"/>
    </source>
</evidence>
<keyword evidence="1" id="KW-0853">WD repeat</keyword>
<evidence type="ECO:0000256" key="1">
    <source>
        <dbReference type="ARBA" id="ARBA00022574"/>
    </source>
</evidence>
<dbReference type="InterPro" id="IPR015943">
    <property type="entry name" value="WD40/YVTN_repeat-like_dom_sf"/>
</dbReference>
<dbReference type="STRING" id="1230383.A0A1M8A6E7"/>
<accession>A0A1M8A6E7</accession>
<dbReference type="InterPro" id="IPR001680">
    <property type="entry name" value="WD40_rpt"/>
</dbReference>
<keyword evidence="6" id="KW-1185">Reference proteome</keyword>
<reference evidence="6" key="1">
    <citation type="journal article" date="2017" name="Nucleic Acids Res.">
        <title>Proteogenomics produces comprehensive and highly accurate protein-coding gene annotation in a complete genome assembly of Malassezia sympodialis.</title>
        <authorList>
            <person name="Zhu Y."/>
            <person name="Engstroem P.G."/>
            <person name="Tellgren-Roth C."/>
            <person name="Baudo C.D."/>
            <person name="Kennell J.C."/>
            <person name="Sun S."/>
            <person name="Billmyre R.B."/>
            <person name="Schroeder M.S."/>
            <person name="Andersson A."/>
            <person name="Holm T."/>
            <person name="Sigurgeirsson B."/>
            <person name="Wu G."/>
            <person name="Sankaranarayanan S.R."/>
            <person name="Siddharthan R."/>
            <person name="Sanyal K."/>
            <person name="Lundeberg J."/>
            <person name="Nystedt B."/>
            <person name="Boekhout T."/>
            <person name="Dawson T.L. Jr."/>
            <person name="Heitman J."/>
            <person name="Scheynius A."/>
            <person name="Lehtioe J."/>
        </authorList>
    </citation>
    <scope>NUCLEOTIDE SEQUENCE [LARGE SCALE GENOMIC DNA]</scope>
    <source>
        <strain evidence="6">ATCC 42132</strain>
    </source>
</reference>
<dbReference type="OMA" id="YQRQSMQ"/>
<dbReference type="SUPFAM" id="SSF50978">
    <property type="entry name" value="WD40 repeat-like"/>
    <property type="match status" value="1"/>
</dbReference>
<dbReference type="InterPro" id="IPR036322">
    <property type="entry name" value="WD40_repeat_dom_sf"/>
</dbReference>
<dbReference type="AlphaFoldDB" id="A0A1M8A6E7"/>
<evidence type="ECO:0000256" key="2">
    <source>
        <dbReference type="ARBA" id="ARBA00022737"/>
    </source>
</evidence>
<evidence type="ECO:0000313" key="6">
    <source>
        <dbReference type="Proteomes" id="UP000186303"/>
    </source>
</evidence>
<comment type="similarity">
    <text evidence="3">Belongs to the WD repeat ASA1 family.</text>
</comment>
<dbReference type="OrthoDB" id="7668193at2759"/>
<evidence type="ECO:0000313" key="5">
    <source>
        <dbReference type="EMBL" id="SHO77887.1"/>
    </source>
</evidence>
<protein>
    <recommendedName>
        <fullName evidence="4">ASTRA-associated protein 1</fullName>
    </recommendedName>
</protein>
<dbReference type="Pfam" id="PF00400">
    <property type="entry name" value="WD40"/>
    <property type="match status" value="1"/>
</dbReference>
<dbReference type="Gene3D" id="2.130.10.10">
    <property type="entry name" value="YVTN repeat-like/Quinoprotein amine dehydrogenase"/>
    <property type="match status" value="2"/>
</dbReference>
<evidence type="ECO:0000256" key="3">
    <source>
        <dbReference type="ARBA" id="ARBA00037931"/>
    </source>
</evidence>
<dbReference type="EMBL" id="LT671823">
    <property type="protein sequence ID" value="SHO77887.1"/>
    <property type="molecule type" value="Genomic_DNA"/>
</dbReference>
<sequence>MMSSQLASPSPAWIVRHHAPSPIHALAFANRGQDLIAGDARGRVSITSMSTYRPYIFFQPHQEAILRADVWSGFLVTHGRDHKICIWSMPTERSSTLLGSGAITDLPEPTLIMDLPVNSLNYCGYAMVTLASEENSLKAYMVVPHTLESAWLDVYELPAKRRVVEALGRSHVIASGAQRPPIIMAIQARIHSHHLDIVTGMEDGHVIAWSLSLDTWEAHQLWSYKPHIETVLALGLAPCHDYVLSVGADRSIVQIGLNSNVRPIVYTTQRPGQACVAIRDDEKVVVVGCWDGTARVYACAKMELLASLRYHKESIQAVAFPRNTQVHMVDTLDDTSSYEEDEFESKTVADHLPPWLACGSKDGRISLWKLPFILDHMR</sequence>
<keyword evidence="2" id="KW-0677">Repeat</keyword>
<proteinExistence type="inferred from homology"/>
<name>A0A1M8A6E7_MALS4</name>
<organism evidence="5 6">
    <name type="scientific">Malassezia sympodialis (strain ATCC 42132)</name>
    <name type="common">Atopic eczema-associated yeast</name>
    <dbReference type="NCBI Taxonomy" id="1230383"/>
    <lineage>
        <taxon>Eukaryota</taxon>
        <taxon>Fungi</taxon>
        <taxon>Dikarya</taxon>
        <taxon>Basidiomycota</taxon>
        <taxon>Ustilaginomycotina</taxon>
        <taxon>Malasseziomycetes</taxon>
        <taxon>Malasseziales</taxon>
        <taxon>Malasseziaceae</taxon>
        <taxon>Malassezia</taxon>
    </lineage>
</organism>
<dbReference type="PANTHER" id="PTHR19854">
    <property type="entry name" value="TRANSDUCIN BETA-LIKE 3"/>
    <property type="match status" value="1"/>
</dbReference>
<dbReference type="VEuPathDB" id="FungiDB:MSYG_2229"/>
<dbReference type="Proteomes" id="UP000186303">
    <property type="component" value="Chromosome 3"/>
</dbReference>
<gene>
    <name evidence="5" type="ORF">MSYG_2229</name>
</gene>
<dbReference type="PANTHER" id="PTHR19854:SF1">
    <property type="entry name" value="GUANINE NUCLEOTIDE-BINDING PROTEIN SUBUNIT BETA-LIKE PROTEIN 1"/>
    <property type="match status" value="1"/>
</dbReference>